<evidence type="ECO:0000313" key="1">
    <source>
        <dbReference type="EMBL" id="OIJ96026.1"/>
    </source>
</evidence>
<dbReference type="EMBL" id="MLYP01000021">
    <property type="protein sequence ID" value="OIJ96026.1"/>
    <property type="molecule type" value="Genomic_DNA"/>
</dbReference>
<sequence length="372" mass="40420">MLEKRHFGGIDMADVLLTVGTRKGLFIGRRRGGAWKFDESPYFNTQAVYSVAIDTRAGTPRLLAGGDNAHWGPSVFHSDDLGRTWTKPAQPAVKFPKDTGASLERVWQLHPAAAEPDVVYAGTEPAALYRSEDRGESFSLVRPLWEHPTRDKWVPGGGGEGLHTVLTDKRDRKAMTVAVSTAGVFRTRDGGASWETSNSGLSAVFLPDPDPEFGQCVHKIAQDAVTPDRLYLQNHWGVYRSDDAGAHWTDIGAGLPSTFGFAAAAHPHRGDTAYVFPITADSDRVPADRRCRVFRTADAGKSWEPLAEGLPGEDHYGTVLRDALCTDDADPAGVYFGNRNGEVYASADDGDSWQRLACQLPDVLCVRAAVIA</sequence>
<dbReference type="AlphaFoldDB" id="A0A1S2PR43"/>
<evidence type="ECO:0000313" key="2">
    <source>
        <dbReference type="Proteomes" id="UP000179935"/>
    </source>
</evidence>
<gene>
    <name evidence="1" type="ORF">BIV24_08240</name>
</gene>
<accession>A0A1S2PR43</accession>
<protein>
    <submittedName>
        <fullName evidence="1">Glycosyl hydrolase</fullName>
    </submittedName>
</protein>
<keyword evidence="1" id="KW-0378">Hydrolase</keyword>
<organism evidence="1 2">
    <name type="scientific">Streptomyces colonosanans</name>
    <dbReference type="NCBI Taxonomy" id="1428652"/>
    <lineage>
        <taxon>Bacteria</taxon>
        <taxon>Bacillati</taxon>
        <taxon>Actinomycetota</taxon>
        <taxon>Actinomycetes</taxon>
        <taxon>Kitasatosporales</taxon>
        <taxon>Streptomycetaceae</taxon>
        <taxon>Streptomyces</taxon>
    </lineage>
</organism>
<dbReference type="STRING" id="1428652.BIV24_08240"/>
<comment type="caution">
    <text evidence="1">The sequence shown here is derived from an EMBL/GenBank/DDBJ whole genome shotgun (WGS) entry which is preliminary data.</text>
</comment>
<keyword evidence="2" id="KW-1185">Reference proteome</keyword>
<reference evidence="1 2" key="1">
    <citation type="submission" date="2016-10" db="EMBL/GenBank/DDBJ databases">
        <title>Genome sequence of Streptomyces sp. MUSC 93.</title>
        <authorList>
            <person name="Lee L.-H."/>
            <person name="Ser H.-L."/>
            <person name="Law J.W.-F."/>
        </authorList>
    </citation>
    <scope>NUCLEOTIDE SEQUENCE [LARGE SCALE GENOMIC DNA]</scope>
    <source>
        <strain evidence="1 2">MUSC 93</strain>
    </source>
</reference>
<name>A0A1S2PR43_9ACTN</name>
<dbReference type="PANTHER" id="PTHR43739:SF5">
    <property type="entry name" value="EXO-ALPHA-SIALIDASE"/>
    <property type="match status" value="1"/>
</dbReference>
<dbReference type="InterPro" id="IPR052025">
    <property type="entry name" value="Xyloglucanase_GH74"/>
</dbReference>
<dbReference type="Gene3D" id="2.130.10.10">
    <property type="entry name" value="YVTN repeat-like/Quinoprotein amine dehydrogenase"/>
    <property type="match status" value="1"/>
</dbReference>
<dbReference type="CDD" id="cd15482">
    <property type="entry name" value="Sialidase_non-viral"/>
    <property type="match status" value="1"/>
</dbReference>
<dbReference type="GO" id="GO:0016787">
    <property type="term" value="F:hydrolase activity"/>
    <property type="evidence" value="ECO:0007669"/>
    <property type="project" value="UniProtKB-KW"/>
</dbReference>
<dbReference type="Proteomes" id="UP000179935">
    <property type="component" value="Unassembled WGS sequence"/>
</dbReference>
<proteinExistence type="predicted"/>
<dbReference type="PANTHER" id="PTHR43739">
    <property type="entry name" value="XYLOGLUCANASE (EUROFUNG)"/>
    <property type="match status" value="1"/>
</dbReference>
<dbReference type="SUPFAM" id="SSF110296">
    <property type="entry name" value="Oligoxyloglucan reducing end-specific cellobiohydrolase"/>
    <property type="match status" value="1"/>
</dbReference>
<dbReference type="GO" id="GO:0010411">
    <property type="term" value="P:xyloglucan metabolic process"/>
    <property type="evidence" value="ECO:0007669"/>
    <property type="project" value="TreeGrafter"/>
</dbReference>
<dbReference type="InterPro" id="IPR015943">
    <property type="entry name" value="WD40/YVTN_repeat-like_dom_sf"/>
</dbReference>